<dbReference type="SUPFAM" id="SSF103473">
    <property type="entry name" value="MFS general substrate transporter"/>
    <property type="match status" value="1"/>
</dbReference>
<feature type="transmembrane region" description="Helical" evidence="7">
    <location>
        <begin position="152"/>
        <end position="170"/>
    </location>
</feature>
<dbReference type="PANTHER" id="PTHR23517:SF3">
    <property type="entry name" value="INTEGRAL MEMBRANE TRANSPORT PROTEIN"/>
    <property type="match status" value="1"/>
</dbReference>
<accession>A0A562ZHG9</accession>
<evidence type="ECO:0000313" key="10">
    <source>
        <dbReference type="Proteomes" id="UP000318199"/>
    </source>
</evidence>
<dbReference type="InterPro" id="IPR036259">
    <property type="entry name" value="MFS_trans_sf"/>
</dbReference>
<keyword evidence="3" id="KW-1003">Cell membrane</keyword>
<feature type="transmembrane region" description="Helical" evidence="7">
    <location>
        <begin position="312"/>
        <end position="329"/>
    </location>
</feature>
<dbReference type="PANTHER" id="PTHR23517">
    <property type="entry name" value="RESISTANCE PROTEIN MDTM, PUTATIVE-RELATED-RELATED"/>
    <property type="match status" value="1"/>
</dbReference>
<dbReference type="GO" id="GO:0022857">
    <property type="term" value="F:transmembrane transporter activity"/>
    <property type="evidence" value="ECO:0007669"/>
    <property type="project" value="InterPro"/>
</dbReference>
<feature type="transmembrane region" description="Helical" evidence="7">
    <location>
        <begin position="282"/>
        <end position="300"/>
    </location>
</feature>
<organism evidence="9 10">
    <name type="scientific">Caenimonas sedimenti</name>
    <dbReference type="NCBI Taxonomy" id="2596921"/>
    <lineage>
        <taxon>Bacteria</taxon>
        <taxon>Pseudomonadati</taxon>
        <taxon>Pseudomonadota</taxon>
        <taxon>Betaproteobacteria</taxon>
        <taxon>Burkholderiales</taxon>
        <taxon>Comamonadaceae</taxon>
        <taxon>Caenimonas</taxon>
    </lineage>
</organism>
<protein>
    <submittedName>
        <fullName evidence="9">MFS transporter</fullName>
    </submittedName>
</protein>
<evidence type="ECO:0000313" key="9">
    <source>
        <dbReference type="EMBL" id="TWO68039.1"/>
    </source>
</evidence>
<keyword evidence="2" id="KW-0813">Transport</keyword>
<evidence type="ECO:0000256" key="5">
    <source>
        <dbReference type="ARBA" id="ARBA00022989"/>
    </source>
</evidence>
<keyword evidence="5 7" id="KW-1133">Transmembrane helix</keyword>
<dbReference type="Pfam" id="PF07690">
    <property type="entry name" value="MFS_1"/>
    <property type="match status" value="2"/>
</dbReference>
<evidence type="ECO:0000256" key="7">
    <source>
        <dbReference type="SAM" id="Phobius"/>
    </source>
</evidence>
<feature type="domain" description="Major facilitator superfamily (MFS) profile" evidence="8">
    <location>
        <begin position="18"/>
        <end position="425"/>
    </location>
</feature>
<evidence type="ECO:0000256" key="6">
    <source>
        <dbReference type="ARBA" id="ARBA00023136"/>
    </source>
</evidence>
<evidence type="ECO:0000256" key="3">
    <source>
        <dbReference type="ARBA" id="ARBA00022475"/>
    </source>
</evidence>
<feature type="transmembrane region" description="Helical" evidence="7">
    <location>
        <begin position="402"/>
        <end position="420"/>
    </location>
</feature>
<feature type="transmembrane region" description="Helical" evidence="7">
    <location>
        <begin position="247"/>
        <end position="270"/>
    </location>
</feature>
<name>A0A562ZHG9_9BURK</name>
<evidence type="ECO:0000259" key="8">
    <source>
        <dbReference type="PROSITE" id="PS50850"/>
    </source>
</evidence>
<keyword evidence="4 7" id="KW-0812">Transmembrane</keyword>
<evidence type="ECO:0000256" key="1">
    <source>
        <dbReference type="ARBA" id="ARBA00004651"/>
    </source>
</evidence>
<dbReference type="PROSITE" id="PS00216">
    <property type="entry name" value="SUGAR_TRANSPORT_1"/>
    <property type="match status" value="1"/>
</dbReference>
<sequence length="444" mass="48022">MPAYSMPLEHGIRGNAPQFVQLLLQVLLVGLTIGMMRTVVPALAETEYGVPRDSFVLLSAFVLAFGLVKGVLNFVAGRLSERIGRKKVLLMGWVVAVPIPVIVWLAPSWDWIVFATVLLGVNQGLCWSMTQTAQLDITRPEERGLTLGLNEFSGYVGVAAAGIATAYLAAAMGPRIGLLVFGLTVVGAALLLAIFAVRETLPWAKAETAAHLRADPSRLLPRYPRNVPAQPTTWEVFALVSWRDRRLAAISQAGLVEKFVDALVWVFYPVFLYQKGVSLPNIGWIIGVYGFVWGGSQLFTGRLSDRVGRHMPNVWGMWLCGAGVAMMMLGEGVTWWLASAALTGFGMALLYPNLSAAVADISHPSWRGSAIGIYRFWRDLGYGIGALGLGLASHFSGRIETAFAFVAVSMALSGGLLFAFGEETHPRLNPATPDPLNPSNLIEN</sequence>
<dbReference type="InterPro" id="IPR020846">
    <property type="entry name" value="MFS_dom"/>
</dbReference>
<evidence type="ECO:0000256" key="4">
    <source>
        <dbReference type="ARBA" id="ARBA00022692"/>
    </source>
</evidence>
<dbReference type="PROSITE" id="PS50850">
    <property type="entry name" value="MFS"/>
    <property type="match status" value="1"/>
</dbReference>
<dbReference type="AlphaFoldDB" id="A0A562ZHG9"/>
<reference evidence="9 10" key="1">
    <citation type="submission" date="2019-07" db="EMBL/GenBank/DDBJ databases">
        <title>Caenimonas sedimenti sp. nov., isolated from activated sludge.</title>
        <authorList>
            <person name="Xu J."/>
        </authorList>
    </citation>
    <scope>NUCLEOTIDE SEQUENCE [LARGE SCALE GENOMIC DNA]</scope>
    <source>
        <strain evidence="9 10">HX-9-20</strain>
    </source>
</reference>
<evidence type="ECO:0000256" key="2">
    <source>
        <dbReference type="ARBA" id="ARBA00022448"/>
    </source>
</evidence>
<dbReference type="GO" id="GO:0005886">
    <property type="term" value="C:plasma membrane"/>
    <property type="evidence" value="ECO:0007669"/>
    <property type="project" value="UniProtKB-SubCell"/>
</dbReference>
<feature type="transmembrane region" description="Helical" evidence="7">
    <location>
        <begin position="54"/>
        <end position="76"/>
    </location>
</feature>
<dbReference type="Proteomes" id="UP000318199">
    <property type="component" value="Unassembled WGS sequence"/>
</dbReference>
<feature type="transmembrane region" description="Helical" evidence="7">
    <location>
        <begin position="176"/>
        <end position="197"/>
    </location>
</feature>
<comment type="subcellular location">
    <subcellularLocation>
        <location evidence="1">Cell membrane</location>
        <topology evidence="1">Multi-pass membrane protein</topology>
    </subcellularLocation>
</comment>
<keyword evidence="10" id="KW-1185">Reference proteome</keyword>
<comment type="caution">
    <text evidence="9">The sequence shown here is derived from an EMBL/GenBank/DDBJ whole genome shotgun (WGS) entry which is preliminary data.</text>
</comment>
<dbReference type="Gene3D" id="1.20.1250.20">
    <property type="entry name" value="MFS general substrate transporter like domains"/>
    <property type="match status" value="2"/>
</dbReference>
<proteinExistence type="predicted"/>
<dbReference type="InterPro" id="IPR011701">
    <property type="entry name" value="MFS"/>
</dbReference>
<dbReference type="OrthoDB" id="9810492at2"/>
<dbReference type="InterPro" id="IPR005829">
    <property type="entry name" value="Sugar_transporter_CS"/>
</dbReference>
<dbReference type="InterPro" id="IPR050171">
    <property type="entry name" value="MFS_Transporters"/>
</dbReference>
<keyword evidence="6 7" id="KW-0472">Membrane</keyword>
<feature type="transmembrane region" description="Helical" evidence="7">
    <location>
        <begin position="112"/>
        <end position="131"/>
    </location>
</feature>
<feature type="transmembrane region" description="Helical" evidence="7">
    <location>
        <begin position="88"/>
        <end position="106"/>
    </location>
</feature>
<gene>
    <name evidence="9" type="ORF">FN976_24160</name>
</gene>
<dbReference type="EMBL" id="VOBQ01000021">
    <property type="protein sequence ID" value="TWO68039.1"/>
    <property type="molecule type" value="Genomic_DNA"/>
</dbReference>
<dbReference type="RefSeq" id="WP_145895734.1">
    <property type="nucleotide sequence ID" value="NZ_VOBQ01000021.1"/>
</dbReference>